<name>A0A9D0ZQ14_9FIRM</name>
<dbReference type="InterPro" id="IPR011322">
    <property type="entry name" value="N-reg_PII-like_a/b"/>
</dbReference>
<dbReference type="AlphaFoldDB" id="A0A9D0ZQ14"/>
<dbReference type="SUPFAM" id="SSF54913">
    <property type="entry name" value="GlnB-like"/>
    <property type="match status" value="1"/>
</dbReference>
<dbReference type="InterPro" id="IPR002187">
    <property type="entry name" value="N-reg_PII"/>
</dbReference>
<organism evidence="1 2">
    <name type="scientific">Candidatus Pullichristensenella stercorigallinarum</name>
    <dbReference type="NCBI Taxonomy" id="2840909"/>
    <lineage>
        <taxon>Bacteria</taxon>
        <taxon>Bacillati</taxon>
        <taxon>Bacillota</taxon>
        <taxon>Clostridia</taxon>
        <taxon>Candidatus Pullichristensenella</taxon>
    </lineage>
</organism>
<dbReference type="InterPro" id="IPR015867">
    <property type="entry name" value="N-reg_PII/ATP_PRibTrfase_C"/>
</dbReference>
<dbReference type="SMART" id="SM00938">
    <property type="entry name" value="P-II"/>
    <property type="match status" value="1"/>
</dbReference>
<sequence>MDKGFDLIVAIVNRGFSDLVMDAARAAGASGGTILHGRGTGVHEAVQFFGVAIHPEKEIVLILTRTEERHKIMAAIAEGAELNVQGRGLTFSLPVDEVSGIVHLLAADEHKKELPKE</sequence>
<protein>
    <submittedName>
        <fullName evidence="1">P-II family nitrogen regulator</fullName>
    </submittedName>
</protein>
<dbReference type="Pfam" id="PF00543">
    <property type="entry name" value="P-II"/>
    <property type="match status" value="1"/>
</dbReference>
<accession>A0A9D0ZQ14</accession>
<reference evidence="1" key="1">
    <citation type="submission" date="2020-10" db="EMBL/GenBank/DDBJ databases">
        <authorList>
            <person name="Gilroy R."/>
        </authorList>
    </citation>
    <scope>NUCLEOTIDE SEQUENCE</scope>
    <source>
        <strain evidence="1">ChiSjej6B24-2974</strain>
    </source>
</reference>
<evidence type="ECO:0000313" key="1">
    <source>
        <dbReference type="EMBL" id="HIQ83536.1"/>
    </source>
</evidence>
<dbReference type="EMBL" id="DVFZ01000102">
    <property type="protein sequence ID" value="HIQ83536.1"/>
    <property type="molecule type" value="Genomic_DNA"/>
</dbReference>
<dbReference type="GO" id="GO:0030234">
    <property type="term" value="F:enzyme regulator activity"/>
    <property type="evidence" value="ECO:0007669"/>
    <property type="project" value="InterPro"/>
</dbReference>
<dbReference type="Proteomes" id="UP000824260">
    <property type="component" value="Unassembled WGS sequence"/>
</dbReference>
<evidence type="ECO:0000313" key="2">
    <source>
        <dbReference type="Proteomes" id="UP000824260"/>
    </source>
</evidence>
<dbReference type="GO" id="GO:0006808">
    <property type="term" value="P:regulation of nitrogen utilization"/>
    <property type="evidence" value="ECO:0007669"/>
    <property type="project" value="InterPro"/>
</dbReference>
<gene>
    <name evidence="1" type="ORF">IAA52_10605</name>
</gene>
<proteinExistence type="predicted"/>
<reference evidence="1" key="2">
    <citation type="journal article" date="2021" name="PeerJ">
        <title>Extensive microbial diversity within the chicken gut microbiome revealed by metagenomics and culture.</title>
        <authorList>
            <person name="Gilroy R."/>
            <person name="Ravi A."/>
            <person name="Getino M."/>
            <person name="Pursley I."/>
            <person name="Horton D.L."/>
            <person name="Alikhan N.F."/>
            <person name="Baker D."/>
            <person name="Gharbi K."/>
            <person name="Hall N."/>
            <person name="Watson M."/>
            <person name="Adriaenssens E.M."/>
            <person name="Foster-Nyarko E."/>
            <person name="Jarju S."/>
            <person name="Secka A."/>
            <person name="Antonio M."/>
            <person name="Oren A."/>
            <person name="Chaudhuri R.R."/>
            <person name="La Ragione R."/>
            <person name="Hildebrand F."/>
            <person name="Pallen M.J."/>
        </authorList>
    </citation>
    <scope>NUCLEOTIDE SEQUENCE</scope>
    <source>
        <strain evidence="1">ChiSjej6B24-2974</strain>
    </source>
</reference>
<dbReference type="PROSITE" id="PS51343">
    <property type="entry name" value="PII_GLNB_DOM"/>
    <property type="match status" value="1"/>
</dbReference>
<comment type="caution">
    <text evidence="1">The sequence shown here is derived from an EMBL/GenBank/DDBJ whole genome shotgun (WGS) entry which is preliminary data.</text>
</comment>
<dbReference type="Gene3D" id="3.30.70.120">
    <property type="match status" value="1"/>
</dbReference>